<evidence type="ECO:0000256" key="1">
    <source>
        <dbReference type="SAM" id="MobiDB-lite"/>
    </source>
</evidence>
<dbReference type="OrthoDB" id="5426191at2759"/>
<feature type="compositionally biased region" description="Low complexity" evidence="1">
    <location>
        <begin position="10"/>
        <end position="19"/>
    </location>
</feature>
<proteinExistence type="predicted"/>
<organism evidence="2 3">
    <name type="scientific">Periconia macrospinosa</name>
    <dbReference type="NCBI Taxonomy" id="97972"/>
    <lineage>
        <taxon>Eukaryota</taxon>
        <taxon>Fungi</taxon>
        <taxon>Dikarya</taxon>
        <taxon>Ascomycota</taxon>
        <taxon>Pezizomycotina</taxon>
        <taxon>Dothideomycetes</taxon>
        <taxon>Pleosporomycetidae</taxon>
        <taxon>Pleosporales</taxon>
        <taxon>Massarineae</taxon>
        <taxon>Periconiaceae</taxon>
        <taxon>Periconia</taxon>
    </lineage>
</organism>
<dbReference type="AlphaFoldDB" id="A0A2V1DFL7"/>
<feature type="region of interest" description="Disordered" evidence="1">
    <location>
        <begin position="159"/>
        <end position="200"/>
    </location>
</feature>
<feature type="region of interest" description="Disordered" evidence="1">
    <location>
        <begin position="405"/>
        <end position="439"/>
    </location>
</feature>
<evidence type="ECO:0000313" key="3">
    <source>
        <dbReference type="Proteomes" id="UP000244855"/>
    </source>
</evidence>
<feature type="region of interest" description="Disordered" evidence="1">
    <location>
        <begin position="82"/>
        <end position="141"/>
    </location>
</feature>
<feature type="compositionally biased region" description="Polar residues" evidence="1">
    <location>
        <begin position="85"/>
        <end position="101"/>
    </location>
</feature>
<accession>A0A2V1DFL7</accession>
<name>A0A2V1DFL7_9PLEO</name>
<evidence type="ECO:0000313" key="2">
    <source>
        <dbReference type="EMBL" id="PVH96383.1"/>
    </source>
</evidence>
<feature type="compositionally biased region" description="Basic and acidic residues" evidence="1">
    <location>
        <begin position="312"/>
        <end position="322"/>
    </location>
</feature>
<evidence type="ECO:0008006" key="4">
    <source>
        <dbReference type="Google" id="ProtNLM"/>
    </source>
</evidence>
<dbReference type="EMBL" id="KZ805466">
    <property type="protein sequence ID" value="PVH96383.1"/>
    <property type="molecule type" value="Genomic_DNA"/>
</dbReference>
<feature type="region of interest" description="Disordered" evidence="1">
    <location>
        <begin position="295"/>
        <end position="346"/>
    </location>
</feature>
<sequence>MSRPAIEARSLSSLTSLASNPPPYPRNPTHGKQEPLVLYIARVPGSRDVFLSPMKPREKVVTAEDVQNSLYFIHMNDPEDARFVSTPSYDQSYEQQQSTPPEHSHPPTIQRKAVPNASTITGASIPPQRKPVPGTLSPLNDYSNRQNVAAANQSHLNSNYLGLDYTPRRSLDSSRHQMENERSPISAPRHPEQARSLGTSLTLIRRDPSSGAQWNIARVEDPPLPDASSSAFHDGPNKRPIGAPLYIDITNPGYSKFLHSEQNLGPQDGQGKLRGNPNIFHRRLWMEGAELSSGGFGHRKINSRDSSASPKHSLEGLRRASADTRAPTTLHLSSEHQSRNINPQSGRQTAFRGYVFMSPWNGRCEFSTGAGGASLKCQHVVPGLQGAAPVALPVSELRFNLPVTTKASTPRGDEPSKKSSFFHRPRHNRHSSNVSDASVDSTLRGGGAFDRMDLSLGQEYAGGGFGGKDAKLGKLIIEDEGLKMVDLLVAANIALWWRAYDKYETRVKTNRASFS</sequence>
<protein>
    <recommendedName>
        <fullName evidence="4">Oxidoreductase-like protein</fullName>
    </recommendedName>
</protein>
<dbReference type="STRING" id="97972.A0A2V1DFL7"/>
<dbReference type="Proteomes" id="UP000244855">
    <property type="component" value="Unassembled WGS sequence"/>
</dbReference>
<feature type="compositionally biased region" description="Basic and acidic residues" evidence="1">
    <location>
        <begin position="166"/>
        <end position="182"/>
    </location>
</feature>
<feature type="compositionally biased region" description="Basic residues" evidence="1">
    <location>
        <begin position="420"/>
        <end position="430"/>
    </location>
</feature>
<reference evidence="2 3" key="1">
    <citation type="journal article" date="2018" name="Sci. Rep.">
        <title>Comparative genomics provides insights into the lifestyle and reveals functional heterogeneity of dark septate endophytic fungi.</title>
        <authorList>
            <person name="Knapp D.G."/>
            <person name="Nemeth J.B."/>
            <person name="Barry K."/>
            <person name="Hainaut M."/>
            <person name="Henrissat B."/>
            <person name="Johnson J."/>
            <person name="Kuo A."/>
            <person name="Lim J.H.P."/>
            <person name="Lipzen A."/>
            <person name="Nolan M."/>
            <person name="Ohm R.A."/>
            <person name="Tamas L."/>
            <person name="Grigoriev I.V."/>
            <person name="Spatafora J.W."/>
            <person name="Nagy L.G."/>
            <person name="Kovacs G.M."/>
        </authorList>
    </citation>
    <scope>NUCLEOTIDE SEQUENCE [LARGE SCALE GENOMIC DNA]</scope>
    <source>
        <strain evidence="2 3">DSE2036</strain>
    </source>
</reference>
<keyword evidence="3" id="KW-1185">Reference proteome</keyword>
<gene>
    <name evidence="2" type="ORF">DM02DRAFT_569749</name>
</gene>
<feature type="region of interest" description="Disordered" evidence="1">
    <location>
        <begin position="1"/>
        <end position="33"/>
    </location>
</feature>